<proteinExistence type="predicted"/>
<feature type="compositionally biased region" description="Basic and acidic residues" evidence="1">
    <location>
        <begin position="1"/>
        <end position="11"/>
    </location>
</feature>
<evidence type="ECO:0000313" key="3">
    <source>
        <dbReference type="Proteomes" id="UP001153269"/>
    </source>
</evidence>
<keyword evidence="3" id="KW-1185">Reference proteome</keyword>
<gene>
    <name evidence="2" type="ORF">PLEPLA_LOCUS43091</name>
</gene>
<dbReference type="EMBL" id="CADEAL010004249">
    <property type="protein sequence ID" value="CAB1455316.1"/>
    <property type="molecule type" value="Genomic_DNA"/>
</dbReference>
<name>A0A9N7VN61_PLEPL</name>
<accession>A0A9N7VN61</accession>
<organism evidence="2 3">
    <name type="scientific">Pleuronectes platessa</name>
    <name type="common">European plaice</name>
    <dbReference type="NCBI Taxonomy" id="8262"/>
    <lineage>
        <taxon>Eukaryota</taxon>
        <taxon>Metazoa</taxon>
        <taxon>Chordata</taxon>
        <taxon>Craniata</taxon>
        <taxon>Vertebrata</taxon>
        <taxon>Euteleostomi</taxon>
        <taxon>Actinopterygii</taxon>
        <taxon>Neopterygii</taxon>
        <taxon>Teleostei</taxon>
        <taxon>Neoteleostei</taxon>
        <taxon>Acanthomorphata</taxon>
        <taxon>Carangaria</taxon>
        <taxon>Pleuronectiformes</taxon>
        <taxon>Pleuronectoidei</taxon>
        <taxon>Pleuronectidae</taxon>
        <taxon>Pleuronectes</taxon>
    </lineage>
</organism>
<protein>
    <submittedName>
        <fullName evidence="2">Uncharacterized protein</fullName>
    </submittedName>
</protein>
<sequence length="111" mass="11629">MGTQIRKELSKETQVQSSESVKSLRDSVESLLLTETKNRVSPANSPVLSDKPDCEAGGRIDCGGTGSQSDILMASQFGHGSLEEDFVFCSSATSSSALAVESVQQQAGESA</sequence>
<evidence type="ECO:0000313" key="2">
    <source>
        <dbReference type="EMBL" id="CAB1455316.1"/>
    </source>
</evidence>
<feature type="compositionally biased region" description="Polar residues" evidence="1">
    <location>
        <begin position="12"/>
        <end position="21"/>
    </location>
</feature>
<evidence type="ECO:0000256" key="1">
    <source>
        <dbReference type="SAM" id="MobiDB-lite"/>
    </source>
</evidence>
<dbReference type="AlphaFoldDB" id="A0A9N7VN61"/>
<reference evidence="2" key="1">
    <citation type="submission" date="2020-03" db="EMBL/GenBank/DDBJ databases">
        <authorList>
            <person name="Weist P."/>
        </authorList>
    </citation>
    <scope>NUCLEOTIDE SEQUENCE</scope>
</reference>
<dbReference type="Proteomes" id="UP001153269">
    <property type="component" value="Unassembled WGS sequence"/>
</dbReference>
<comment type="caution">
    <text evidence="2">The sequence shown here is derived from an EMBL/GenBank/DDBJ whole genome shotgun (WGS) entry which is preliminary data.</text>
</comment>
<feature type="region of interest" description="Disordered" evidence="1">
    <location>
        <begin position="1"/>
        <end position="21"/>
    </location>
</feature>